<evidence type="ECO:0000256" key="2">
    <source>
        <dbReference type="ARBA" id="ARBA00022723"/>
    </source>
</evidence>
<comment type="subcellular location">
    <subcellularLocation>
        <location evidence="1">Nucleus</location>
    </subcellularLocation>
</comment>
<dbReference type="AlphaFoldDB" id="A0AAD7VAT8"/>
<dbReference type="GO" id="GO:0005634">
    <property type="term" value="C:nucleus"/>
    <property type="evidence" value="ECO:0007669"/>
    <property type="project" value="UniProtKB-SubCell"/>
</dbReference>
<dbReference type="InterPro" id="IPR012337">
    <property type="entry name" value="RNaseH-like_sf"/>
</dbReference>
<dbReference type="InterPro" id="IPR052035">
    <property type="entry name" value="ZnF_BED_domain_contain"/>
</dbReference>
<evidence type="ECO:0000256" key="1">
    <source>
        <dbReference type="ARBA" id="ARBA00004123"/>
    </source>
</evidence>
<proteinExistence type="predicted"/>
<dbReference type="PANTHER" id="PTHR46481:SF10">
    <property type="entry name" value="ZINC FINGER BED DOMAIN-CONTAINING PROTEIN 39"/>
    <property type="match status" value="1"/>
</dbReference>
<keyword evidence="7" id="KW-1185">Reference proteome</keyword>
<gene>
    <name evidence="6" type="ORF">O0I10_001867</name>
</gene>
<protein>
    <submittedName>
        <fullName evidence="6">Uncharacterized protein</fullName>
    </submittedName>
</protein>
<dbReference type="GO" id="GO:0008270">
    <property type="term" value="F:zinc ion binding"/>
    <property type="evidence" value="ECO:0007669"/>
    <property type="project" value="UniProtKB-KW"/>
</dbReference>
<evidence type="ECO:0000313" key="7">
    <source>
        <dbReference type="Proteomes" id="UP001234581"/>
    </source>
</evidence>
<organism evidence="6 7">
    <name type="scientific">Lichtheimia ornata</name>
    <dbReference type="NCBI Taxonomy" id="688661"/>
    <lineage>
        <taxon>Eukaryota</taxon>
        <taxon>Fungi</taxon>
        <taxon>Fungi incertae sedis</taxon>
        <taxon>Mucoromycota</taxon>
        <taxon>Mucoromycotina</taxon>
        <taxon>Mucoromycetes</taxon>
        <taxon>Mucorales</taxon>
        <taxon>Lichtheimiaceae</taxon>
        <taxon>Lichtheimia</taxon>
    </lineage>
</organism>
<keyword evidence="4" id="KW-0862">Zinc</keyword>
<dbReference type="SUPFAM" id="SSF53098">
    <property type="entry name" value="Ribonuclease H-like"/>
    <property type="match status" value="1"/>
</dbReference>
<keyword evidence="2" id="KW-0479">Metal-binding</keyword>
<keyword evidence="5" id="KW-0539">Nucleus</keyword>
<reference evidence="6 7" key="1">
    <citation type="submission" date="2023-03" db="EMBL/GenBank/DDBJ databases">
        <title>Genome sequence of Lichtheimia ornata CBS 291.66.</title>
        <authorList>
            <person name="Mohabir J.T."/>
            <person name="Shea T.P."/>
            <person name="Kurbessoian T."/>
            <person name="Berby B."/>
            <person name="Fontaine J."/>
            <person name="Livny J."/>
            <person name="Gnirke A."/>
            <person name="Stajich J.E."/>
            <person name="Cuomo C.A."/>
        </authorList>
    </citation>
    <scope>NUCLEOTIDE SEQUENCE [LARGE SCALE GENOMIC DNA]</scope>
    <source>
        <strain evidence="6">CBS 291.66</strain>
    </source>
</reference>
<dbReference type="PANTHER" id="PTHR46481">
    <property type="entry name" value="ZINC FINGER BED DOMAIN-CONTAINING PROTEIN 4"/>
    <property type="match status" value="1"/>
</dbReference>
<evidence type="ECO:0000256" key="3">
    <source>
        <dbReference type="ARBA" id="ARBA00022771"/>
    </source>
</evidence>
<accession>A0AAD7VAT8</accession>
<dbReference type="RefSeq" id="XP_058347087.1">
    <property type="nucleotide sequence ID" value="XM_058481956.1"/>
</dbReference>
<comment type="caution">
    <text evidence="6">The sequence shown here is derived from an EMBL/GenBank/DDBJ whole genome shotgun (WGS) entry which is preliminary data.</text>
</comment>
<sequence length="133" mass="15070">MRSLLQRIAAFERRRVAMDCPPLTLTLDVRTRWNSTYDMLNRAVKLKDAYMAMAAPGTELEAFALSLSEWIRIQDCIGVLYPFEQATQTLSACKAHALVNMTILCYNRVLDALDKLVATFPAAFLREQQIAIV</sequence>
<dbReference type="GeneID" id="83209285"/>
<name>A0AAD7VAT8_9FUNG</name>
<dbReference type="EMBL" id="JARTCD010000005">
    <property type="protein sequence ID" value="KAJ8662174.1"/>
    <property type="molecule type" value="Genomic_DNA"/>
</dbReference>
<evidence type="ECO:0000256" key="5">
    <source>
        <dbReference type="ARBA" id="ARBA00023242"/>
    </source>
</evidence>
<dbReference type="Proteomes" id="UP001234581">
    <property type="component" value="Unassembled WGS sequence"/>
</dbReference>
<keyword evidence="3" id="KW-0863">Zinc-finger</keyword>
<evidence type="ECO:0000256" key="4">
    <source>
        <dbReference type="ARBA" id="ARBA00022833"/>
    </source>
</evidence>
<evidence type="ECO:0000313" key="6">
    <source>
        <dbReference type="EMBL" id="KAJ8662174.1"/>
    </source>
</evidence>